<name>S0A0K1_9CAUD</name>
<reference evidence="1 2" key="1">
    <citation type="journal article" date="2013" name="Proc. Natl. Acad. Sci. U.S.A.">
        <title>Twelve previously unknown phage genera are ubiquitous in global oceans.</title>
        <authorList>
            <person name="Holmfeldt K."/>
            <person name="Solonenko N."/>
            <person name="Shah M."/>
            <person name="Corrier K."/>
            <person name="Riemann L."/>
            <person name="Verberkmoes N.C."/>
            <person name="Sullivan M.B."/>
        </authorList>
    </citation>
    <scope>NUCLEOTIDE SEQUENCE [LARGE SCALE GENOMIC DNA]</scope>
    <source>
        <strain evidence="1">Phi17:1</strain>
    </source>
</reference>
<sequence length="905" mass="101912">MAYTEKYYHSYCDSFKTLCRVSILQRDYVGSSVEMEASDPPIVVAYESDDDFKFSPIRATSATVNLVFGTGNMIFMEDMWTADEREFKIEHYVDGSLDWVGYVIPNGFSHELRGGIYYGSLTAADGLKTLQSLPFISQSGKPYGTEDLTYNNGFEFPFSLILTEILRKLDLDLNTWTCVDVYEKNMIKTGDTRNADPLSASFANVKTYINDTQRKDIPYWSDANEAMNCFEVLNNMCVMFGARISQNKGVWTFKRINSDADYGSGATQRYWRKYNTLSVYIGREAINNTELITCSDKEAVLIGDTHQIIMDEVYAAYRMNYKFQLLREGDSPLVLIENGDFANWNNTSKLSAPDKWLRWRDGSKWYPRIKPVTITDTDAGGYTTGLEFGTQAAGVGDSETDPVGQVWAALRYATNVSLTKGDSVYFTGYFKFSYSVADNNIYAPFIRVVLTGASGKRYWLKNQNVPASTGTNTFAWDEGDGQTKSKDDIFALLDATYADGDGDFNQLSAYNWKKYSIQIPTIPENGTILFDINGLAKVLGKSSDAFPKIKTFWNNGRNDFAYWFPVREGEYIDAGGSVPRMQVTGLNLGTIPDTNQYAEAQDFIYENSNENYSLEVDPAEVLNGDVLDKQHVSRIIVPSNTTDLKNFWDTIDNKYGGASLGLITVKSIMNLYYKPFRLLEGDVKTRFGDADTRFSFDAIPGKEFLLLRGTYNQKRNYIQDATFFEITSEDIPAGGSEGGNSIEAKWVLTGNKRCQQVDNLNTGIAEVELRDSNINSETYDQSIWETSAVLGLTYCPIGEPDKYLWGTDDSSLVVANLTKNGFYIDPDDSKSISVDYSNPGGEYIYFVHLASLGLVESIQTEGQPEIISDFQYMSDVTINSYLYRVLRQNHVTANFNNFQVTYIFS</sequence>
<reference evidence="2" key="2">
    <citation type="submission" date="2013-03" db="EMBL/GenBank/DDBJ databases">
        <title>The Cellulophaga phages: a novel, diverse, and globally ubiquitous model system.</title>
        <authorList>
            <person name="Holmfeldt K."/>
            <person name="Solonenko N."/>
            <person name="Shah M."/>
            <person name="Corrier K."/>
            <person name="Riemann L."/>
            <person name="VerBerkmoes N.C."/>
            <person name="Sullivan M.B."/>
        </authorList>
    </citation>
    <scope>NUCLEOTIDE SEQUENCE [LARGE SCALE GENOMIC DNA]</scope>
</reference>
<dbReference type="RefSeq" id="YP_008241375.1">
    <property type="nucleotide sequence ID" value="NC_021795.1"/>
</dbReference>
<proteinExistence type="predicted"/>
<keyword evidence="2" id="KW-1185">Reference proteome</keyword>
<dbReference type="Proteomes" id="UP000014710">
    <property type="component" value="Segment"/>
</dbReference>
<gene>
    <name evidence="1" type="ORF">Phi17:1_gp59</name>
</gene>
<accession>S0A0K1</accession>
<protein>
    <submittedName>
        <fullName evidence="1">Structural protein</fullName>
    </submittedName>
</protein>
<evidence type="ECO:0000313" key="2">
    <source>
        <dbReference type="Proteomes" id="UP000014710"/>
    </source>
</evidence>
<dbReference type="GeneID" id="16796923"/>
<dbReference type="KEGG" id="vg:16796923"/>
<dbReference type="OrthoDB" id="743at10239"/>
<evidence type="ECO:0000313" key="1">
    <source>
        <dbReference type="EMBL" id="AGO48335.1"/>
    </source>
</evidence>
<dbReference type="EMBL" id="KC821617">
    <property type="protein sequence ID" value="AGO48335.1"/>
    <property type="molecule type" value="Genomic_DNA"/>
</dbReference>
<organism evidence="1 2">
    <name type="scientific">Cellulophaga phage phi17:1</name>
    <dbReference type="NCBI Taxonomy" id="1327980"/>
    <lineage>
        <taxon>Viruses</taxon>
        <taxon>Duplodnaviria</taxon>
        <taxon>Heunggongvirae</taxon>
        <taxon>Uroviricota</taxon>
        <taxon>Caudoviricetes</taxon>
        <taxon>Helsingorvirus</taxon>
        <taxon>Helsingorvirus Cba171</taxon>
    </lineage>
</organism>